<feature type="region of interest" description="Disordered" evidence="1">
    <location>
        <begin position="1"/>
        <end position="51"/>
    </location>
</feature>
<feature type="region of interest" description="Disordered" evidence="1">
    <location>
        <begin position="86"/>
        <end position="110"/>
    </location>
</feature>
<protein>
    <submittedName>
        <fullName evidence="2">Uncharacterized protein</fullName>
    </submittedName>
</protein>
<evidence type="ECO:0000313" key="2">
    <source>
        <dbReference type="EMBL" id="KAF0736552.1"/>
    </source>
</evidence>
<sequence>MLFESQMATAEKKPEEKPARRQYGEKFRPQQQPQQWKPEGQAKGQGPAAKHVHLARGCLKCGSDDHKVAQCPKYAPGEAQRLLTQRAKRPPVAANTPAAAPSGKPEGKKNVVGATINVSESKLEVLQEPRTVPCTVNGLDALALLGSDADQSVVSPALITRLSDAGALLAPVCKLESALELGGFMEDMKLSVDREVKLKLTFDTAEGRLVLTNLKCWVAAAPVHNGLGDVIVSRAVMARLGYSPRSLLETAHRAQKVYDLGHLGGQDTCLMAAIKILEDKKKPPVAPEEVALNVDEELSCFPQVGVDWSFDDDRAAVRAKLKEKVGECRVAGCDDSYAVELGKLLVKYEDVFRLKLGRDPPVKVEPLRVTLKADAKPVRCKARRYSKKQREFMAKHVEELQAAGLCYRNPRSKWCSAPLIVKKPGE</sequence>
<organism evidence="2 3">
    <name type="scientific">Aphanomyces euteiches</name>
    <dbReference type="NCBI Taxonomy" id="100861"/>
    <lineage>
        <taxon>Eukaryota</taxon>
        <taxon>Sar</taxon>
        <taxon>Stramenopiles</taxon>
        <taxon>Oomycota</taxon>
        <taxon>Saprolegniomycetes</taxon>
        <taxon>Saprolegniales</taxon>
        <taxon>Verrucalvaceae</taxon>
        <taxon>Aphanomyces</taxon>
    </lineage>
</organism>
<dbReference type="InterPro" id="IPR043502">
    <property type="entry name" value="DNA/RNA_pol_sf"/>
</dbReference>
<dbReference type="SUPFAM" id="SSF56672">
    <property type="entry name" value="DNA/RNA polymerases"/>
    <property type="match status" value="1"/>
</dbReference>
<evidence type="ECO:0000313" key="3">
    <source>
        <dbReference type="Proteomes" id="UP000481153"/>
    </source>
</evidence>
<proteinExistence type="predicted"/>
<comment type="caution">
    <text evidence="2">The sequence shown here is derived from an EMBL/GenBank/DDBJ whole genome shotgun (WGS) entry which is preliminary data.</text>
</comment>
<dbReference type="AlphaFoldDB" id="A0A6G0X9C2"/>
<dbReference type="EMBL" id="VJMJ01000089">
    <property type="protein sequence ID" value="KAF0736552.1"/>
    <property type="molecule type" value="Genomic_DNA"/>
</dbReference>
<dbReference type="Gene3D" id="3.10.10.10">
    <property type="entry name" value="HIV Type 1 Reverse Transcriptase, subunit A, domain 1"/>
    <property type="match status" value="1"/>
</dbReference>
<name>A0A6G0X9C2_9STRA</name>
<dbReference type="Proteomes" id="UP000481153">
    <property type="component" value="Unassembled WGS sequence"/>
</dbReference>
<feature type="compositionally biased region" description="Basic and acidic residues" evidence="1">
    <location>
        <begin position="10"/>
        <end position="28"/>
    </location>
</feature>
<evidence type="ECO:0000256" key="1">
    <source>
        <dbReference type="SAM" id="MobiDB-lite"/>
    </source>
</evidence>
<accession>A0A6G0X9C2</accession>
<gene>
    <name evidence="2" type="ORF">Ae201684_007562</name>
</gene>
<reference evidence="2 3" key="1">
    <citation type="submission" date="2019-07" db="EMBL/GenBank/DDBJ databases">
        <title>Genomics analysis of Aphanomyces spp. identifies a new class of oomycete effector associated with host adaptation.</title>
        <authorList>
            <person name="Gaulin E."/>
        </authorList>
    </citation>
    <scope>NUCLEOTIDE SEQUENCE [LARGE SCALE GENOMIC DNA]</scope>
    <source>
        <strain evidence="2 3">ATCC 201684</strain>
    </source>
</reference>
<dbReference type="VEuPathDB" id="FungiDB:AeMF1_006307"/>
<keyword evidence="3" id="KW-1185">Reference proteome</keyword>
<feature type="compositionally biased region" description="Low complexity" evidence="1">
    <location>
        <begin position="90"/>
        <end position="101"/>
    </location>
</feature>